<protein>
    <recommendedName>
        <fullName evidence="4">Nuclear receptor domain-containing protein</fullName>
    </recommendedName>
</protein>
<evidence type="ECO:0008006" key="4">
    <source>
        <dbReference type="Google" id="ProtNLM"/>
    </source>
</evidence>
<feature type="region of interest" description="Disordered" evidence="1">
    <location>
        <begin position="157"/>
        <end position="186"/>
    </location>
</feature>
<dbReference type="Proteomes" id="UP000784294">
    <property type="component" value="Unassembled WGS sequence"/>
</dbReference>
<evidence type="ECO:0000256" key="1">
    <source>
        <dbReference type="SAM" id="MobiDB-lite"/>
    </source>
</evidence>
<organism evidence="2 3">
    <name type="scientific">Protopolystoma xenopodis</name>
    <dbReference type="NCBI Taxonomy" id="117903"/>
    <lineage>
        <taxon>Eukaryota</taxon>
        <taxon>Metazoa</taxon>
        <taxon>Spiralia</taxon>
        <taxon>Lophotrochozoa</taxon>
        <taxon>Platyhelminthes</taxon>
        <taxon>Monogenea</taxon>
        <taxon>Polyopisthocotylea</taxon>
        <taxon>Polystomatidea</taxon>
        <taxon>Polystomatidae</taxon>
        <taxon>Protopolystoma</taxon>
    </lineage>
</organism>
<proteinExistence type="predicted"/>
<sequence length="663" mass="69586">MVLHPCPASSASPLLSSRPLPGLVASATATHLLPGIVTSSAVLGSGFTVGEAAFCSSAANTPDISTCITSSATTMGYLVASQTAPYTGHSSSGISPAYAIEQPQPVRRVSDSDSNQHTTTYCPAQQHQYFTTPTSVALLHQPGPPSTLAMTGSQTAFSMPYSSAPQSQQHQQPLPPPSAPPSPLQHYVSPTYAALQVPANQTLRQTGSPDRLTPIGSALLLSNNNMVASSSSSIPISSTTTTAGIYTGSRPMTSHGYGALVLPSSVSGHFTMKAYSAVSLAASSAVNVAPITTSATIHNNNTGGIANNNADDVGSSVLENTSFFRTASHLQHHQQQQHHQSIQKHSIAQLQSHHQPVLILPRQAHGSPALLPSSSALFHPQISRLATQQSNQLHSQVKQPQQQHSRYQMQVGAAYTPPHQLQQLQSNQQQQQLQGLVQPNLSLRPGTDRLPQPHLSDYSVAQTSDVVTPPNRIAVRTDPLICTSTPGMTGIVSAPGAEFVSGHAAGSTTIATHCHSTAALPPVEDRRIRVSAIRTTLAHVTNCQSLASGGSEARSYSLSVAALASGNSGSTDTIGNTKETALSTPRGTLLVPQTQPHQNQLQPSQLQQAQQQSTNQLGQQIYICEICADKASGKHYGVYPIPSIIFNGCLTLFSQLGPIGGMT</sequence>
<accession>A0A3S5B6R3</accession>
<feature type="compositionally biased region" description="Pro residues" evidence="1">
    <location>
        <begin position="173"/>
        <end position="183"/>
    </location>
</feature>
<name>A0A3S5B6R3_9PLAT</name>
<reference evidence="2" key="1">
    <citation type="submission" date="2018-11" db="EMBL/GenBank/DDBJ databases">
        <authorList>
            <consortium name="Pathogen Informatics"/>
        </authorList>
    </citation>
    <scope>NUCLEOTIDE SEQUENCE</scope>
</reference>
<feature type="region of interest" description="Disordered" evidence="1">
    <location>
        <begin position="387"/>
        <end position="406"/>
    </location>
</feature>
<comment type="caution">
    <text evidence="2">The sequence shown here is derived from an EMBL/GenBank/DDBJ whole genome shotgun (WGS) entry which is preliminary data.</text>
</comment>
<dbReference type="EMBL" id="CAAALY010249710">
    <property type="protein sequence ID" value="VEL35385.1"/>
    <property type="molecule type" value="Genomic_DNA"/>
</dbReference>
<feature type="compositionally biased region" description="Low complexity" evidence="1">
    <location>
        <begin position="160"/>
        <end position="172"/>
    </location>
</feature>
<dbReference type="AlphaFoldDB" id="A0A3S5B6R3"/>
<keyword evidence="3" id="KW-1185">Reference proteome</keyword>
<gene>
    <name evidence="2" type="ORF">PXEA_LOCUS28825</name>
</gene>
<evidence type="ECO:0000313" key="3">
    <source>
        <dbReference type="Proteomes" id="UP000784294"/>
    </source>
</evidence>
<evidence type="ECO:0000313" key="2">
    <source>
        <dbReference type="EMBL" id="VEL35385.1"/>
    </source>
</evidence>